<evidence type="ECO:0000256" key="4">
    <source>
        <dbReference type="ARBA" id="ARBA00022833"/>
    </source>
</evidence>
<dbReference type="InterPro" id="IPR051453">
    <property type="entry name" value="MBL_Glyoxalase_II"/>
</dbReference>
<dbReference type="OrthoDB" id="9802248at2"/>
<evidence type="ECO:0000259" key="5">
    <source>
        <dbReference type="SMART" id="SM00849"/>
    </source>
</evidence>
<sequence>MLIETFIVGMYETNCYIVYDEKTLEACIIDPGDEAKRLAKFIDSKNLILNSIILTHYHYDHIGAVEELQRKYGSQIYCHKKEVEGLNDSQINGSIIGKKKVIEVTGDKLLSDGNVIRVGEIDLEVIHTPGHTPGGICLRVKNKNIIFTGDTIFSDDLGRTDLIGGSEEVLKKTITNKVSKWPDNIIIYPGHGDICSMREVRGRKIQYLTSKVK</sequence>
<evidence type="ECO:0000313" key="6">
    <source>
        <dbReference type="EMBL" id="TCP99671.1"/>
    </source>
</evidence>
<comment type="cofactor">
    <cofactor evidence="1">
        <name>Zn(2+)</name>
        <dbReference type="ChEBI" id="CHEBI:29105"/>
    </cofactor>
</comment>
<evidence type="ECO:0000313" key="7">
    <source>
        <dbReference type="Proteomes" id="UP000295504"/>
    </source>
</evidence>
<evidence type="ECO:0000256" key="1">
    <source>
        <dbReference type="ARBA" id="ARBA00001947"/>
    </source>
</evidence>
<dbReference type="SUPFAM" id="SSF56281">
    <property type="entry name" value="Metallo-hydrolase/oxidoreductase"/>
    <property type="match status" value="1"/>
</dbReference>
<dbReference type="CDD" id="cd06262">
    <property type="entry name" value="metallo-hydrolase-like_MBL-fold"/>
    <property type="match status" value="1"/>
</dbReference>
<reference evidence="6 7" key="1">
    <citation type="submission" date="2019-03" db="EMBL/GenBank/DDBJ databases">
        <title>Genomic Encyclopedia of Type Strains, Phase IV (KMG-IV): sequencing the most valuable type-strain genomes for metagenomic binning, comparative biology and taxonomic classification.</title>
        <authorList>
            <person name="Goeker M."/>
        </authorList>
    </citation>
    <scope>NUCLEOTIDE SEQUENCE [LARGE SCALE GENOMIC DNA]</scope>
    <source>
        <strain evidence="6 7">DSM 100013</strain>
    </source>
</reference>
<feature type="domain" description="Metallo-beta-lactamase" evidence="5">
    <location>
        <begin position="12"/>
        <end position="191"/>
    </location>
</feature>
<dbReference type="PANTHER" id="PTHR46233">
    <property type="entry name" value="HYDROXYACYLGLUTATHIONE HYDROLASE GLOC"/>
    <property type="match status" value="1"/>
</dbReference>
<dbReference type="Proteomes" id="UP000295504">
    <property type="component" value="Unassembled WGS sequence"/>
</dbReference>
<dbReference type="RefSeq" id="WP_132849178.1">
    <property type="nucleotide sequence ID" value="NZ_CP058648.1"/>
</dbReference>
<keyword evidence="2" id="KW-0479">Metal-binding</keyword>
<organism evidence="6 7">
    <name type="scientific">Serpentinicella alkaliphila</name>
    <dbReference type="NCBI Taxonomy" id="1734049"/>
    <lineage>
        <taxon>Bacteria</taxon>
        <taxon>Bacillati</taxon>
        <taxon>Bacillota</taxon>
        <taxon>Clostridia</taxon>
        <taxon>Peptostreptococcales</taxon>
        <taxon>Natronincolaceae</taxon>
        <taxon>Serpentinicella</taxon>
    </lineage>
</organism>
<dbReference type="GO" id="GO:0046872">
    <property type="term" value="F:metal ion binding"/>
    <property type="evidence" value="ECO:0007669"/>
    <property type="project" value="UniProtKB-KW"/>
</dbReference>
<keyword evidence="7" id="KW-1185">Reference proteome</keyword>
<dbReference type="SMART" id="SM00849">
    <property type="entry name" value="Lactamase_B"/>
    <property type="match status" value="1"/>
</dbReference>
<keyword evidence="3 6" id="KW-0378">Hydrolase</keyword>
<dbReference type="PANTHER" id="PTHR46233:SF3">
    <property type="entry name" value="HYDROXYACYLGLUTATHIONE HYDROLASE GLOC"/>
    <property type="match status" value="1"/>
</dbReference>
<dbReference type="Pfam" id="PF00753">
    <property type="entry name" value="Lactamase_B"/>
    <property type="match status" value="1"/>
</dbReference>
<evidence type="ECO:0000256" key="3">
    <source>
        <dbReference type="ARBA" id="ARBA00022801"/>
    </source>
</evidence>
<comment type="caution">
    <text evidence="6">The sequence shown here is derived from an EMBL/GenBank/DDBJ whole genome shotgun (WGS) entry which is preliminary data.</text>
</comment>
<dbReference type="AlphaFoldDB" id="A0A4R2TCG2"/>
<dbReference type="InterPro" id="IPR036866">
    <property type="entry name" value="RibonucZ/Hydroxyglut_hydro"/>
</dbReference>
<dbReference type="GO" id="GO:0016787">
    <property type="term" value="F:hydrolase activity"/>
    <property type="evidence" value="ECO:0007669"/>
    <property type="project" value="UniProtKB-KW"/>
</dbReference>
<dbReference type="InterPro" id="IPR001279">
    <property type="entry name" value="Metallo-B-lactamas"/>
</dbReference>
<name>A0A4R2TCG2_9FIRM</name>
<dbReference type="EMBL" id="SLYC01000035">
    <property type="protein sequence ID" value="TCP99671.1"/>
    <property type="molecule type" value="Genomic_DNA"/>
</dbReference>
<keyword evidence="4" id="KW-0862">Zinc</keyword>
<dbReference type="Gene3D" id="3.60.15.10">
    <property type="entry name" value="Ribonuclease Z/Hydroxyacylglutathione hydrolase-like"/>
    <property type="match status" value="1"/>
</dbReference>
<proteinExistence type="predicted"/>
<gene>
    <name evidence="6" type="ORF">EDD79_10356</name>
</gene>
<evidence type="ECO:0000256" key="2">
    <source>
        <dbReference type="ARBA" id="ARBA00022723"/>
    </source>
</evidence>
<accession>A0A4R2TCG2</accession>
<protein>
    <submittedName>
        <fullName evidence="6">Glyoxylase-like metal-dependent hydrolase (Beta-lactamase superfamily II)</fullName>
    </submittedName>
</protein>